<name>A0A1X7T3G7_AMPQE</name>
<reference evidence="1" key="1">
    <citation type="submission" date="2017-05" db="UniProtKB">
        <authorList>
            <consortium name="EnsemblMetazoa"/>
        </authorList>
    </citation>
    <scope>IDENTIFICATION</scope>
</reference>
<sequence>MTYAGFAKIIVSTIPNVSLSISDVAWQQASLPVWAGRFCSLTGLTLTPPEGDDARLQRVWDLPHIKSTLDSLLETDHAPTKARLYAVSTPESGAWQNALPLSAIGLRMDDATIWFAVGLRLALPLGCPHSCHHCGSAVDDLATHGLHCKRSDGRLHRHSSINDTLRRAFTAAGIPSRLDLLVQKADNQME</sequence>
<accession>A0A1X7T3G7</accession>
<organism evidence="1">
    <name type="scientific">Amphimedon queenslandica</name>
    <name type="common">Sponge</name>
    <dbReference type="NCBI Taxonomy" id="400682"/>
    <lineage>
        <taxon>Eukaryota</taxon>
        <taxon>Metazoa</taxon>
        <taxon>Porifera</taxon>
        <taxon>Demospongiae</taxon>
        <taxon>Heteroscleromorpha</taxon>
        <taxon>Haplosclerida</taxon>
        <taxon>Niphatidae</taxon>
        <taxon>Amphimedon</taxon>
    </lineage>
</organism>
<dbReference type="EnsemblMetazoa" id="Aqu2.1.09031_001">
    <property type="protein sequence ID" value="Aqu2.1.09031_001"/>
    <property type="gene ID" value="Aqu2.1.09031"/>
</dbReference>
<dbReference type="AlphaFoldDB" id="A0A1X7T3G7"/>
<protein>
    <submittedName>
        <fullName evidence="1">Uncharacterized protein</fullName>
    </submittedName>
</protein>
<dbReference type="InParanoid" id="A0A1X7T3G7"/>
<proteinExistence type="predicted"/>
<evidence type="ECO:0000313" key="1">
    <source>
        <dbReference type="EnsemblMetazoa" id="Aqu2.1.09031_001"/>
    </source>
</evidence>